<dbReference type="InterPro" id="IPR000014">
    <property type="entry name" value="PAS"/>
</dbReference>
<dbReference type="SUPFAM" id="SSF55874">
    <property type="entry name" value="ATPase domain of HSP90 chaperone/DNA topoisomerase II/histidine kinase"/>
    <property type="match status" value="1"/>
</dbReference>
<sequence>MQDRVSAGLADIAVADIAAAAGIDTGGLDAGDGVRPMDGAPAAARPAVEDRRDHQHSGQHSGQHAGRARKPRLQGVAIAFIGAVALVLATLTAVVGAAFLGIVGIAEEARNATVPRIGAQHQNAMTAAQLSRLAEVILNSRDRARRAAALEEAEALASQFALVVDVSVLDKLDRAVNAVRRSNHRADLIDALSASIRETLAQVDDALAVATSLLAEPDKAVQDYAFLSNLYHLRRLYGEAVAADTAEALAQTDGDIVALLRTQRAMLGGLSVASRPAGEGDQPRRLAAVLDRFAAARSLADLHRGRLTVQAQVRQDSDLAYRQLRQLAESLSSDAAATTLGMAERIVEYGRRGLWSSVAGIAATILLLGAVAVLLRRHVVAPVLRVSDSLNVLQEDPQPVALPPASLEEFDRIGRAVERFADVMVALHTQTAALKASEGRLSTILQSSPFPIVIARRADGRILFANAPTTDLLELPSADALGRAVPDFVEDAIGWRSFADDVFRRGRLTDFETRLRTADGRPFWGVLSAMAMDYEGDAAMFLALHDISARKYAENALVAAKDQAERALHDLQRTQKSLVQAEKLASLGALVAGVAHEINTPVGIGVTAASYLGELTRQFKRNVADGGLRRRDLDDFVDRIEEAASMILANLERACTLVQSFKQVAVDQTSEARRPFDLRGYLEGVLGSLAPQLKRTPHRVTLDCPDGITMDSYPGALSQVVSNLVINALVHAFRPDTPGLITIAVHRDGAAGVVMDFTDDGRGIPPENLERIFEPFFTTRRTEGGSGLGLHIVYNIVVGTLGGRIAVASQPDSGCRFTIGLPLTAAPMAQPAVAAGRVEAPQTELA</sequence>
<feature type="transmembrane region" description="Helical" evidence="11">
    <location>
        <begin position="354"/>
        <end position="375"/>
    </location>
</feature>
<dbReference type="SMART" id="SM00091">
    <property type="entry name" value="PAS"/>
    <property type="match status" value="1"/>
</dbReference>
<dbReference type="Gene3D" id="3.30.565.10">
    <property type="entry name" value="Histidine kinase-like ATPase, C-terminal domain"/>
    <property type="match status" value="1"/>
</dbReference>
<dbReference type="SMART" id="SM00086">
    <property type="entry name" value="PAC"/>
    <property type="match status" value="1"/>
</dbReference>
<feature type="domain" description="PAC" evidence="13">
    <location>
        <begin position="509"/>
        <end position="559"/>
    </location>
</feature>
<dbReference type="PANTHER" id="PTHR43065:SF47">
    <property type="match status" value="1"/>
</dbReference>
<keyword evidence="11" id="KW-0472">Membrane</keyword>
<evidence type="ECO:0000256" key="7">
    <source>
        <dbReference type="ARBA" id="ARBA00022840"/>
    </source>
</evidence>
<evidence type="ECO:0000256" key="6">
    <source>
        <dbReference type="ARBA" id="ARBA00022777"/>
    </source>
</evidence>
<keyword evidence="6" id="KW-0418">Kinase</keyword>
<keyword evidence="11" id="KW-1133">Transmembrane helix</keyword>
<evidence type="ECO:0000256" key="9">
    <source>
        <dbReference type="SAM" id="Coils"/>
    </source>
</evidence>
<dbReference type="InterPro" id="IPR035965">
    <property type="entry name" value="PAS-like_dom_sf"/>
</dbReference>
<dbReference type="InterPro" id="IPR036890">
    <property type="entry name" value="HATPase_C_sf"/>
</dbReference>
<dbReference type="NCBIfam" id="TIGR00229">
    <property type="entry name" value="sensory_box"/>
    <property type="match status" value="1"/>
</dbReference>
<evidence type="ECO:0000313" key="15">
    <source>
        <dbReference type="Proteomes" id="UP000781958"/>
    </source>
</evidence>
<keyword evidence="15" id="KW-1185">Reference proteome</keyword>
<dbReference type="InterPro" id="IPR000700">
    <property type="entry name" value="PAS-assoc_C"/>
</dbReference>
<dbReference type="CDD" id="cd00075">
    <property type="entry name" value="HATPase"/>
    <property type="match status" value="1"/>
</dbReference>
<keyword evidence="11" id="KW-0812">Transmembrane</keyword>
<organism evidence="14 15">
    <name type="scientific">Azospirillum rugosum</name>
    <dbReference type="NCBI Taxonomy" id="416170"/>
    <lineage>
        <taxon>Bacteria</taxon>
        <taxon>Pseudomonadati</taxon>
        <taxon>Pseudomonadota</taxon>
        <taxon>Alphaproteobacteria</taxon>
        <taxon>Rhodospirillales</taxon>
        <taxon>Azospirillaceae</taxon>
        <taxon>Azospirillum</taxon>
    </lineage>
</organism>
<comment type="catalytic activity">
    <reaction evidence="1">
        <text>ATP + protein L-histidine = ADP + protein N-phospho-L-histidine.</text>
        <dbReference type="EC" id="2.7.13.3"/>
    </reaction>
</comment>
<gene>
    <name evidence="14" type="ORF">J2851_002284</name>
</gene>
<evidence type="ECO:0000256" key="8">
    <source>
        <dbReference type="ARBA" id="ARBA00023012"/>
    </source>
</evidence>
<dbReference type="InterPro" id="IPR004358">
    <property type="entry name" value="Sig_transdc_His_kin-like_C"/>
</dbReference>
<evidence type="ECO:0000256" key="11">
    <source>
        <dbReference type="SAM" id="Phobius"/>
    </source>
</evidence>
<reference evidence="14 15" key="1">
    <citation type="submission" date="2021-03" db="EMBL/GenBank/DDBJ databases">
        <title>Genomic Encyclopedia of Type Strains, Phase III (KMG-III): the genomes of soil and plant-associated and newly described type strains.</title>
        <authorList>
            <person name="Whitman W."/>
        </authorList>
    </citation>
    <scope>NUCLEOTIDE SEQUENCE [LARGE SCALE GENOMIC DNA]</scope>
    <source>
        <strain evidence="14 15">IMMIB AFH-6</strain>
    </source>
</reference>
<keyword evidence="8" id="KW-0902">Two-component regulatory system</keyword>
<dbReference type="EC" id="2.7.13.3" evidence="2"/>
<dbReference type="Pfam" id="PF02518">
    <property type="entry name" value="HATPase_c"/>
    <property type="match status" value="1"/>
</dbReference>
<dbReference type="InterPro" id="IPR005467">
    <property type="entry name" value="His_kinase_dom"/>
</dbReference>
<dbReference type="InterPro" id="IPR013767">
    <property type="entry name" value="PAS_fold"/>
</dbReference>
<evidence type="ECO:0000256" key="1">
    <source>
        <dbReference type="ARBA" id="ARBA00000085"/>
    </source>
</evidence>
<proteinExistence type="predicted"/>
<dbReference type="PRINTS" id="PR00344">
    <property type="entry name" value="BCTRLSENSOR"/>
</dbReference>
<keyword evidence="4" id="KW-0808">Transferase</keyword>
<dbReference type="SMART" id="SM00387">
    <property type="entry name" value="HATPase_c"/>
    <property type="match status" value="1"/>
</dbReference>
<evidence type="ECO:0000259" key="13">
    <source>
        <dbReference type="PROSITE" id="PS50113"/>
    </source>
</evidence>
<dbReference type="InterPro" id="IPR003594">
    <property type="entry name" value="HATPase_dom"/>
</dbReference>
<feature type="transmembrane region" description="Helical" evidence="11">
    <location>
        <begin position="76"/>
        <end position="106"/>
    </location>
</feature>
<dbReference type="PANTHER" id="PTHR43065">
    <property type="entry name" value="SENSOR HISTIDINE KINASE"/>
    <property type="match status" value="1"/>
</dbReference>
<keyword evidence="7" id="KW-0067">ATP-binding</keyword>
<keyword evidence="9" id="KW-0175">Coiled coil</keyword>
<dbReference type="InterPro" id="IPR001610">
    <property type="entry name" value="PAC"/>
</dbReference>
<dbReference type="PROSITE" id="PS50113">
    <property type="entry name" value="PAC"/>
    <property type="match status" value="1"/>
</dbReference>
<feature type="coiled-coil region" evidence="9">
    <location>
        <begin position="554"/>
        <end position="584"/>
    </location>
</feature>
<dbReference type="CDD" id="cd00130">
    <property type="entry name" value="PAS"/>
    <property type="match status" value="1"/>
</dbReference>
<dbReference type="SUPFAM" id="SSF55785">
    <property type="entry name" value="PYP-like sensor domain (PAS domain)"/>
    <property type="match status" value="1"/>
</dbReference>
<keyword evidence="5" id="KW-0547">Nucleotide-binding</keyword>
<evidence type="ECO:0000256" key="10">
    <source>
        <dbReference type="SAM" id="MobiDB-lite"/>
    </source>
</evidence>
<dbReference type="Gene3D" id="3.30.450.20">
    <property type="entry name" value="PAS domain"/>
    <property type="match status" value="1"/>
</dbReference>
<feature type="compositionally biased region" description="Basic and acidic residues" evidence="10">
    <location>
        <begin position="47"/>
        <end position="56"/>
    </location>
</feature>
<evidence type="ECO:0000256" key="3">
    <source>
        <dbReference type="ARBA" id="ARBA00022553"/>
    </source>
</evidence>
<evidence type="ECO:0000256" key="2">
    <source>
        <dbReference type="ARBA" id="ARBA00012438"/>
    </source>
</evidence>
<name>A0ABS4SIW9_9PROT</name>
<evidence type="ECO:0000256" key="4">
    <source>
        <dbReference type="ARBA" id="ARBA00022679"/>
    </source>
</evidence>
<dbReference type="Gene3D" id="1.10.287.130">
    <property type="match status" value="1"/>
</dbReference>
<evidence type="ECO:0000259" key="12">
    <source>
        <dbReference type="PROSITE" id="PS50109"/>
    </source>
</evidence>
<comment type="caution">
    <text evidence="14">The sequence shown here is derived from an EMBL/GenBank/DDBJ whole genome shotgun (WGS) entry which is preliminary data.</text>
</comment>
<dbReference type="Proteomes" id="UP000781958">
    <property type="component" value="Unassembled WGS sequence"/>
</dbReference>
<feature type="domain" description="Histidine kinase" evidence="12">
    <location>
        <begin position="593"/>
        <end position="825"/>
    </location>
</feature>
<dbReference type="RefSeq" id="WP_209766379.1">
    <property type="nucleotide sequence ID" value="NZ_JAGINP010000007.1"/>
</dbReference>
<keyword evidence="3" id="KW-0597">Phosphoprotein</keyword>
<evidence type="ECO:0000313" key="14">
    <source>
        <dbReference type="EMBL" id="MBP2292506.1"/>
    </source>
</evidence>
<feature type="region of interest" description="Disordered" evidence="10">
    <location>
        <begin position="31"/>
        <end position="69"/>
    </location>
</feature>
<accession>A0ABS4SIW9</accession>
<dbReference type="EMBL" id="JAGINP010000007">
    <property type="protein sequence ID" value="MBP2292506.1"/>
    <property type="molecule type" value="Genomic_DNA"/>
</dbReference>
<evidence type="ECO:0000256" key="5">
    <source>
        <dbReference type="ARBA" id="ARBA00022741"/>
    </source>
</evidence>
<dbReference type="PROSITE" id="PS50109">
    <property type="entry name" value="HIS_KIN"/>
    <property type="match status" value="1"/>
</dbReference>
<protein>
    <recommendedName>
        <fullName evidence="2">histidine kinase</fullName>
        <ecNumber evidence="2">2.7.13.3</ecNumber>
    </recommendedName>
</protein>
<dbReference type="Pfam" id="PF00989">
    <property type="entry name" value="PAS"/>
    <property type="match status" value="1"/>
</dbReference>